<evidence type="ECO:0000256" key="6">
    <source>
        <dbReference type="RuleBase" id="RU363034"/>
    </source>
</evidence>
<feature type="domain" description="Peptidase S1" evidence="7">
    <location>
        <begin position="122"/>
        <end position="358"/>
    </location>
</feature>
<dbReference type="InterPro" id="IPR009003">
    <property type="entry name" value="Peptidase_S1_PA"/>
</dbReference>
<dbReference type="Proteomes" id="UP000472265">
    <property type="component" value="Chromosome 20"/>
</dbReference>
<dbReference type="GeneTree" id="ENSGT00940000163009"/>
<dbReference type="SMART" id="SM00020">
    <property type="entry name" value="Tryp_SPc"/>
    <property type="match status" value="1"/>
</dbReference>
<evidence type="ECO:0000259" key="7">
    <source>
        <dbReference type="PROSITE" id="PS50240"/>
    </source>
</evidence>
<keyword evidence="4 6" id="KW-0720">Serine protease</keyword>
<dbReference type="OMA" id="RTHSTIC"/>
<dbReference type="PANTHER" id="PTHR24252">
    <property type="entry name" value="ACROSIN-RELATED"/>
    <property type="match status" value="1"/>
</dbReference>
<keyword evidence="1 6" id="KW-0645">Protease</keyword>
<name>A0A671YGJ7_SPAAU</name>
<dbReference type="Ensembl" id="ENSSAUT00010064907.1">
    <property type="protein sequence ID" value="ENSSAUP00010061887.1"/>
    <property type="gene ID" value="ENSSAUG00010025018.1"/>
</dbReference>
<evidence type="ECO:0000256" key="4">
    <source>
        <dbReference type="ARBA" id="ARBA00022825"/>
    </source>
</evidence>
<sequence>MRSDKGGSYIRKSLCIYLKTKLYGQYSMASWTVWILLMCTSLTGQECRAQQGLDVAVLQDGSGSVDALDFERVKEFVRNQVVIGKDSKVGSAFTIPDAKISQNLQNQVVQADCGTAPLNTRIVGGENAPAGSWPWQVSLHLNIAGGHICGGTLISDQWVLTAAHCILIGWPSLWTIYLGRETQSGLNIHEVIRTLSQIIIHPDYNNTLFNNDIALMRLSSPVSFTNYIRPVCLASNTSQFYSSTPCWATGWGNLGKDVSLPSSTPLQEVQIPVVGNKQCSCNYFNVQDANITDQMICAGQENKGACQGDSGGPLQCKQGTRWVQAGITSFGVPCALAGFPEVYARVSEFQDWIMGQVAGANVNFVTFTSTGTDPDSSFMCRSTDSGNATTPSSTASTVTTELAIIVISVTLFLQHVLAI</sequence>
<dbReference type="PROSITE" id="PS00135">
    <property type="entry name" value="TRYPSIN_SER"/>
    <property type="match status" value="1"/>
</dbReference>
<dbReference type="InterPro" id="IPR001314">
    <property type="entry name" value="Peptidase_S1A"/>
</dbReference>
<dbReference type="InParanoid" id="A0A671YGJ7"/>
<dbReference type="GO" id="GO:0006508">
    <property type="term" value="P:proteolysis"/>
    <property type="evidence" value="ECO:0007669"/>
    <property type="project" value="UniProtKB-KW"/>
</dbReference>
<keyword evidence="2" id="KW-0732">Signal</keyword>
<dbReference type="PROSITE" id="PS50240">
    <property type="entry name" value="TRYPSIN_DOM"/>
    <property type="match status" value="1"/>
</dbReference>
<dbReference type="InterPro" id="IPR018114">
    <property type="entry name" value="TRYPSIN_HIS"/>
</dbReference>
<evidence type="ECO:0000256" key="3">
    <source>
        <dbReference type="ARBA" id="ARBA00022801"/>
    </source>
</evidence>
<keyword evidence="5" id="KW-1015">Disulfide bond</keyword>
<dbReference type="InterPro" id="IPR033116">
    <property type="entry name" value="TRYPSIN_SER"/>
</dbReference>
<dbReference type="PROSITE" id="PS00134">
    <property type="entry name" value="TRYPSIN_HIS"/>
    <property type="match status" value="1"/>
</dbReference>
<proteinExistence type="predicted"/>
<evidence type="ECO:0000313" key="9">
    <source>
        <dbReference type="Proteomes" id="UP000472265"/>
    </source>
</evidence>
<reference evidence="8" key="3">
    <citation type="submission" date="2025-09" db="UniProtKB">
        <authorList>
            <consortium name="Ensembl"/>
        </authorList>
    </citation>
    <scope>IDENTIFICATION</scope>
</reference>
<dbReference type="InterPro" id="IPR001254">
    <property type="entry name" value="Trypsin_dom"/>
</dbReference>
<keyword evidence="3 6" id="KW-0378">Hydrolase</keyword>
<evidence type="ECO:0000313" key="8">
    <source>
        <dbReference type="Ensembl" id="ENSSAUP00010061887.1"/>
    </source>
</evidence>
<dbReference type="InterPro" id="IPR043504">
    <property type="entry name" value="Peptidase_S1_PA_chymotrypsin"/>
</dbReference>
<dbReference type="FunFam" id="2.40.10.10:FF:000024">
    <property type="entry name" value="Serine protease 53"/>
    <property type="match status" value="1"/>
</dbReference>
<reference evidence="8" key="2">
    <citation type="submission" date="2025-08" db="UniProtKB">
        <authorList>
            <consortium name="Ensembl"/>
        </authorList>
    </citation>
    <scope>IDENTIFICATION</scope>
</reference>
<dbReference type="GO" id="GO:0004252">
    <property type="term" value="F:serine-type endopeptidase activity"/>
    <property type="evidence" value="ECO:0007669"/>
    <property type="project" value="InterPro"/>
</dbReference>
<organism evidence="8 9">
    <name type="scientific">Sparus aurata</name>
    <name type="common">Gilthead sea bream</name>
    <dbReference type="NCBI Taxonomy" id="8175"/>
    <lineage>
        <taxon>Eukaryota</taxon>
        <taxon>Metazoa</taxon>
        <taxon>Chordata</taxon>
        <taxon>Craniata</taxon>
        <taxon>Vertebrata</taxon>
        <taxon>Euteleostomi</taxon>
        <taxon>Actinopterygii</taxon>
        <taxon>Neopterygii</taxon>
        <taxon>Teleostei</taxon>
        <taxon>Neoteleostei</taxon>
        <taxon>Acanthomorphata</taxon>
        <taxon>Eupercaria</taxon>
        <taxon>Spariformes</taxon>
        <taxon>Sparidae</taxon>
        <taxon>Sparus</taxon>
    </lineage>
</organism>
<dbReference type="Pfam" id="PF00089">
    <property type="entry name" value="Trypsin"/>
    <property type="match status" value="1"/>
</dbReference>
<dbReference type="PRINTS" id="PR00722">
    <property type="entry name" value="CHYMOTRYPSIN"/>
</dbReference>
<dbReference type="AlphaFoldDB" id="A0A671YGJ7"/>
<evidence type="ECO:0000256" key="1">
    <source>
        <dbReference type="ARBA" id="ARBA00022670"/>
    </source>
</evidence>
<reference evidence="8" key="1">
    <citation type="submission" date="2021-04" db="EMBL/GenBank/DDBJ databases">
        <authorList>
            <consortium name="Wellcome Sanger Institute Data Sharing"/>
        </authorList>
    </citation>
    <scope>NUCLEOTIDE SEQUENCE [LARGE SCALE GENOMIC DNA]</scope>
</reference>
<accession>A0A671YGJ7</accession>
<evidence type="ECO:0000256" key="2">
    <source>
        <dbReference type="ARBA" id="ARBA00022729"/>
    </source>
</evidence>
<evidence type="ECO:0000256" key="5">
    <source>
        <dbReference type="ARBA" id="ARBA00023157"/>
    </source>
</evidence>
<dbReference type="Gene3D" id="2.40.10.10">
    <property type="entry name" value="Trypsin-like serine proteases"/>
    <property type="match status" value="1"/>
</dbReference>
<keyword evidence="9" id="KW-1185">Reference proteome</keyword>
<protein>
    <submittedName>
        <fullName evidence="8">Zgc:123217</fullName>
    </submittedName>
</protein>
<dbReference type="CDD" id="cd00190">
    <property type="entry name" value="Tryp_SPc"/>
    <property type="match status" value="1"/>
</dbReference>
<dbReference type="PANTHER" id="PTHR24252:SF7">
    <property type="entry name" value="HYALIN"/>
    <property type="match status" value="1"/>
</dbReference>
<dbReference type="SUPFAM" id="SSF50494">
    <property type="entry name" value="Trypsin-like serine proteases"/>
    <property type="match status" value="1"/>
</dbReference>